<keyword evidence="3" id="KW-0238">DNA-binding</keyword>
<accession>A0A433ZX15</accession>
<dbReference type="Gene3D" id="3.40.190.10">
    <property type="entry name" value="Periplasmic binding protein-like II"/>
    <property type="match status" value="2"/>
</dbReference>
<protein>
    <submittedName>
        <fullName evidence="6">LysR family transcriptional regulator</fullName>
    </submittedName>
</protein>
<dbReference type="InterPro" id="IPR058163">
    <property type="entry name" value="LysR-type_TF_proteobact-type"/>
</dbReference>
<dbReference type="Proteomes" id="UP000286908">
    <property type="component" value="Unassembled WGS sequence"/>
</dbReference>
<dbReference type="CDD" id="cd08432">
    <property type="entry name" value="PBP2_GcdR_TrpI_HvrB_AmpR_like"/>
    <property type="match status" value="1"/>
</dbReference>
<keyword evidence="2" id="KW-0805">Transcription regulation</keyword>
<dbReference type="GO" id="GO:0043565">
    <property type="term" value="F:sequence-specific DNA binding"/>
    <property type="evidence" value="ECO:0007669"/>
    <property type="project" value="TreeGrafter"/>
</dbReference>
<comment type="similarity">
    <text evidence="1">Belongs to the LysR transcriptional regulatory family.</text>
</comment>
<evidence type="ECO:0000313" key="6">
    <source>
        <dbReference type="EMBL" id="RUT66678.1"/>
    </source>
</evidence>
<dbReference type="GO" id="GO:0006351">
    <property type="term" value="P:DNA-templated transcription"/>
    <property type="evidence" value="ECO:0007669"/>
    <property type="project" value="TreeGrafter"/>
</dbReference>
<name>A0A433ZX15_MORMO</name>
<sequence>MMKLPPLSALRFFDAAARTGSFVRAAEELHVTHGAVSRQIRLLEEELGISLFERRNRAVFLTPAGQTLFQTTGRIFSQLAQTVEKIQHQQRDNVITLSCEPTIAMRWLIPRLSHFYQQYPAITVRLVTAGGAIDFQKTGADIALRRNDFKWRPDIHAVKLCREFIGRVQRPGTGAGDALLIPATRADVWQTWQQLSGDDSHRPRTVSYEHFYMCIQAALAGQGITVASFLMAADELLSGQLAAPGGFMADNTSYYLLFPSLPEKESPEWIFTSWLRTQINESLAGLPLTVTG</sequence>
<evidence type="ECO:0000256" key="4">
    <source>
        <dbReference type="ARBA" id="ARBA00023163"/>
    </source>
</evidence>
<dbReference type="Pfam" id="PF03466">
    <property type="entry name" value="LysR_substrate"/>
    <property type="match status" value="1"/>
</dbReference>
<dbReference type="Pfam" id="PF00126">
    <property type="entry name" value="HTH_1"/>
    <property type="match status" value="1"/>
</dbReference>
<evidence type="ECO:0000259" key="5">
    <source>
        <dbReference type="PROSITE" id="PS50931"/>
    </source>
</evidence>
<proteinExistence type="inferred from homology"/>
<keyword evidence="4" id="KW-0804">Transcription</keyword>
<evidence type="ECO:0000256" key="1">
    <source>
        <dbReference type="ARBA" id="ARBA00009437"/>
    </source>
</evidence>
<dbReference type="FunFam" id="1.10.10.10:FF:000038">
    <property type="entry name" value="Glycine cleavage system transcriptional activator"/>
    <property type="match status" value="1"/>
</dbReference>
<dbReference type="SUPFAM" id="SSF46785">
    <property type="entry name" value="Winged helix' DNA-binding domain"/>
    <property type="match status" value="1"/>
</dbReference>
<organism evidence="6 7">
    <name type="scientific">Morganella morganii</name>
    <name type="common">Proteus morganii</name>
    <dbReference type="NCBI Taxonomy" id="582"/>
    <lineage>
        <taxon>Bacteria</taxon>
        <taxon>Pseudomonadati</taxon>
        <taxon>Pseudomonadota</taxon>
        <taxon>Gammaproteobacteria</taxon>
        <taxon>Enterobacterales</taxon>
        <taxon>Morganellaceae</taxon>
        <taxon>Morganella</taxon>
    </lineage>
</organism>
<dbReference type="PANTHER" id="PTHR30537:SF74">
    <property type="entry name" value="HTH-TYPE TRANSCRIPTIONAL REGULATOR TRPI"/>
    <property type="match status" value="1"/>
</dbReference>
<dbReference type="GO" id="GO:0003700">
    <property type="term" value="F:DNA-binding transcription factor activity"/>
    <property type="evidence" value="ECO:0007669"/>
    <property type="project" value="InterPro"/>
</dbReference>
<dbReference type="Gene3D" id="1.10.10.10">
    <property type="entry name" value="Winged helix-like DNA-binding domain superfamily/Winged helix DNA-binding domain"/>
    <property type="match status" value="1"/>
</dbReference>
<dbReference type="SUPFAM" id="SSF53850">
    <property type="entry name" value="Periplasmic binding protein-like II"/>
    <property type="match status" value="1"/>
</dbReference>
<reference evidence="6 7" key="1">
    <citation type="submission" date="2017-08" db="EMBL/GenBank/DDBJ databases">
        <title>Draft genome sequence of pheromone producing symbiont Morganella morganii, of the female New Zealand grass grub Costelytra giveni.</title>
        <authorList>
            <person name="Laugraud A."/>
            <person name="Young S.D."/>
            <person name="Hurst M.H."/>
        </authorList>
    </citation>
    <scope>NUCLEOTIDE SEQUENCE [LARGE SCALE GENOMIC DNA]</scope>
    <source>
        <strain evidence="6 7">MMsCG</strain>
    </source>
</reference>
<dbReference type="AlphaFoldDB" id="A0A433ZX15"/>
<dbReference type="InterPro" id="IPR036388">
    <property type="entry name" value="WH-like_DNA-bd_sf"/>
</dbReference>
<evidence type="ECO:0000256" key="2">
    <source>
        <dbReference type="ARBA" id="ARBA00023015"/>
    </source>
</evidence>
<evidence type="ECO:0000313" key="7">
    <source>
        <dbReference type="Proteomes" id="UP000286908"/>
    </source>
</evidence>
<evidence type="ECO:0000256" key="3">
    <source>
        <dbReference type="ARBA" id="ARBA00023125"/>
    </source>
</evidence>
<feature type="domain" description="HTH lysR-type" evidence="5">
    <location>
        <begin position="5"/>
        <end position="62"/>
    </location>
</feature>
<comment type="caution">
    <text evidence="6">The sequence shown here is derived from an EMBL/GenBank/DDBJ whole genome shotgun (WGS) entry which is preliminary data.</text>
</comment>
<dbReference type="InterPro" id="IPR036390">
    <property type="entry name" value="WH_DNA-bd_sf"/>
</dbReference>
<gene>
    <name evidence="6" type="ORF">CKG00_10025</name>
</gene>
<dbReference type="InterPro" id="IPR005119">
    <property type="entry name" value="LysR_subst-bd"/>
</dbReference>
<dbReference type="InterPro" id="IPR000847">
    <property type="entry name" value="LysR_HTH_N"/>
</dbReference>
<dbReference type="EMBL" id="NRQY01000001">
    <property type="protein sequence ID" value="RUT66678.1"/>
    <property type="molecule type" value="Genomic_DNA"/>
</dbReference>
<dbReference type="OrthoDB" id="5526340at2"/>
<dbReference type="PRINTS" id="PR00039">
    <property type="entry name" value="HTHLYSR"/>
</dbReference>
<dbReference type="PANTHER" id="PTHR30537">
    <property type="entry name" value="HTH-TYPE TRANSCRIPTIONAL REGULATOR"/>
    <property type="match status" value="1"/>
</dbReference>
<dbReference type="PROSITE" id="PS50931">
    <property type="entry name" value="HTH_LYSR"/>
    <property type="match status" value="1"/>
</dbReference>